<feature type="compositionally biased region" description="Polar residues" evidence="1">
    <location>
        <begin position="1"/>
        <end position="17"/>
    </location>
</feature>
<dbReference type="RefSeq" id="WP_128766316.1">
    <property type="nucleotide sequence ID" value="NZ_JBHUOO010000043.1"/>
</dbReference>
<evidence type="ECO:0000256" key="1">
    <source>
        <dbReference type="SAM" id="MobiDB-lite"/>
    </source>
</evidence>
<proteinExistence type="predicted"/>
<name>A0A4Q0P0Z3_9FLAO</name>
<keyword evidence="2" id="KW-1133">Transmembrane helix</keyword>
<feature type="domain" description="TonB C-terminal" evidence="3">
    <location>
        <begin position="194"/>
        <end position="254"/>
    </location>
</feature>
<keyword evidence="2" id="KW-0472">Membrane</keyword>
<dbReference type="Gene3D" id="3.30.1150.10">
    <property type="match status" value="1"/>
</dbReference>
<sequence length="257" mass="29072">MNDSQKSEVNARQSVTRKTSKHDVNLQKNNVVFFQLGLIVALILAIMVIEIKSPVTAFIPPPQEDVATISMNDMWNEPVRREEKKKPVEPKQEVSKVLPPKIAEPDVPEIDLPVDDFTPETDIPDLESLVDIPEPEIETFSVLGVEVVPVFPGCEGLQTNAERKACLQEKMGEFISKNFNTSLGEEYGLTGMNKVDVQFTIDEHGKVTELKTRAPHPALEQEAERIMQKLPQMTPGKQRDKNVRVIYYQPIRFKVQN</sequence>
<dbReference type="Proteomes" id="UP000289859">
    <property type="component" value="Unassembled WGS sequence"/>
</dbReference>
<dbReference type="Pfam" id="PF03544">
    <property type="entry name" value="TonB_C"/>
    <property type="match status" value="1"/>
</dbReference>
<dbReference type="InterPro" id="IPR037682">
    <property type="entry name" value="TonB_C"/>
</dbReference>
<comment type="caution">
    <text evidence="4">The sequence shown here is derived from an EMBL/GenBank/DDBJ whole genome shotgun (WGS) entry which is preliminary data.</text>
</comment>
<reference evidence="4 5" key="1">
    <citation type="submission" date="2018-07" db="EMBL/GenBank/DDBJ databases">
        <title>Leeuwenhoekiella genomics.</title>
        <authorList>
            <person name="Tahon G."/>
            <person name="Willems A."/>
        </authorList>
    </citation>
    <scope>NUCLEOTIDE SEQUENCE [LARGE SCALE GENOMIC DNA]</scope>
    <source>
        <strain evidence="4 5">LMG 29608</strain>
    </source>
</reference>
<dbReference type="GO" id="GO:0055085">
    <property type="term" value="P:transmembrane transport"/>
    <property type="evidence" value="ECO:0007669"/>
    <property type="project" value="InterPro"/>
</dbReference>
<dbReference type="AlphaFoldDB" id="A0A4Q0P0Z3"/>
<feature type="transmembrane region" description="Helical" evidence="2">
    <location>
        <begin position="31"/>
        <end position="49"/>
    </location>
</feature>
<keyword evidence="5" id="KW-1185">Reference proteome</keyword>
<organism evidence="4 5">
    <name type="scientific">Leeuwenhoekiella polynyae</name>
    <dbReference type="NCBI Taxonomy" id="1550906"/>
    <lineage>
        <taxon>Bacteria</taxon>
        <taxon>Pseudomonadati</taxon>
        <taxon>Bacteroidota</taxon>
        <taxon>Flavobacteriia</taxon>
        <taxon>Flavobacteriales</taxon>
        <taxon>Flavobacteriaceae</taxon>
        <taxon>Leeuwenhoekiella</taxon>
    </lineage>
</organism>
<evidence type="ECO:0000313" key="5">
    <source>
        <dbReference type="Proteomes" id="UP000289859"/>
    </source>
</evidence>
<protein>
    <submittedName>
        <fullName evidence="4">Protein TonB</fullName>
    </submittedName>
</protein>
<dbReference type="OrthoDB" id="1522859at2"/>
<accession>A0A4Q0P0Z3</accession>
<dbReference type="EMBL" id="QOVK01000016">
    <property type="protein sequence ID" value="RXG18575.1"/>
    <property type="molecule type" value="Genomic_DNA"/>
</dbReference>
<feature type="region of interest" description="Disordered" evidence="1">
    <location>
        <begin position="1"/>
        <end position="21"/>
    </location>
</feature>
<evidence type="ECO:0000313" key="4">
    <source>
        <dbReference type="EMBL" id="RXG18575.1"/>
    </source>
</evidence>
<dbReference type="SUPFAM" id="SSF74653">
    <property type="entry name" value="TolA/TonB C-terminal domain"/>
    <property type="match status" value="1"/>
</dbReference>
<evidence type="ECO:0000256" key="2">
    <source>
        <dbReference type="SAM" id="Phobius"/>
    </source>
</evidence>
<keyword evidence="2" id="KW-0812">Transmembrane</keyword>
<evidence type="ECO:0000259" key="3">
    <source>
        <dbReference type="Pfam" id="PF03544"/>
    </source>
</evidence>
<gene>
    <name evidence="4" type="ORF">DSM02_2995</name>
</gene>